<evidence type="ECO:0000313" key="2">
    <source>
        <dbReference type="EMBL" id="MCK9689134.1"/>
    </source>
</evidence>
<protein>
    <submittedName>
        <fullName evidence="2">Uncharacterized protein</fullName>
    </submittedName>
</protein>
<accession>A0A9X2C406</accession>
<feature type="compositionally biased region" description="Low complexity" evidence="1">
    <location>
        <begin position="132"/>
        <end position="146"/>
    </location>
</feature>
<evidence type="ECO:0000256" key="1">
    <source>
        <dbReference type="SAM" id="MobiDB-lite"/>
    </source>
</evidence>
<gene>
    <name evidence="2" type="ORF">LPC04_25745</name>
</gene>
<feature type="compositionally biased region" description="Low complexity" evidence="1">
    <location>
        <begin position="61"/>
        <end position="74"/>
    </location>
</feature>
<dbReference type="AlphaFoldDB" id="A0A9X2C406"/>
<organism evidence="2 3">
    <name type="scientific">Scleromatobacter humisilvae</name>
    <dbReference type="NCBI Taxonomy" id="2897159"/>
    <lineage>
        <taxon>Bacteria</taxon>
        <taxon>Pseudomonadati</taxon>
        <taxon>Pseudomonadota</taxon>
        <taxon>Betaproteobacteria</taxon>
        <taxon>Burkholderiales</taxon>
        <taxon>Sphaerotilaceae</taxon>
        <taxon>Scleromatobacter</taxon>
    </lineage>
</organism>
<comment type="caution">
    <text evidence="2">The sequence shown here is derived from an EMBL/GenBank/DDBJ whole genome shotgun (WGS) entry which is preliminary data.</text>
</comment>
<dbReference type="Proteomes" id="UP001139353">
    <property type="component" value="Unassembled WGS sequence"/>
</dbReference>
<reference evidence="2" key="1">
    <citation type="submission" date="2021-11" db="EMBL/GenBank/DDBJ databases">
        <title>BS-T2-15 a new species belonging to the Comamonadaceae family isolated from the soil of a French oak forest.</title>
        <authorList>
            <person name="Mieszkin S."/>
            <person name="Alain K."/>
        </authorList>
    </citation>
    <scope>NUCLEOTIDE SEQUENCE</scope>
    <source>
        <strain evidence="2">BS-T2-15</strain>
    </source>
</reference>
<evidence type="ECO:0000313" key="3">
    <source>
        <dbReference type="Proteomes" id="UP001139353"/>
    </source>
</evidence>
<sequence>MRGRVAAIVLIGGIAGAALALWHPDTQDSASGTAAVAPEDARIEPPRNAARETAPPPPPSTASAVAMAVPSSTPRRSLDSRALVAAPLPVAQQPPRQALPTLVDATPAPPDAPRPTEALQAVPPQPLPPVSRVPLLPSAVSAGASR</sequence>
<dbReference type="RefSeq" id="WP_275685181.1">
    <property type="nucleotide sequence ID" value="NZ_JAJLJH010000012.1"/>
</dbReference>
<keyword evidence="3" id="KW-1185">Reference proteome</keyword>
<dbReference type="EMBL" id="JAJLJH010000012">
    <property type="protein sequence ID" value="MCK9689134.1"/>
    <property type="molecule type" value="Genomic_DNA"/>
</dbReference>
<feature type="compositionally biased region" description="Low complexity" evidence="1">
    <location>
        <begin position="81"/>
        <end position="106"/>
    </location>
</feature>
<name>A0A9X2C406_9BURK</name>
<proteinExistence type="predicted"/>
<feature type="region of interest" description="Disordered" evidence="1">
    <location>
        <begin position="26"/>
        <end position="146"/>
    </location>
</feature>